<dbReference type="AlphaFoldDB" id="A0A4R5VK81"/>
<keyword evidence="1" id="KW-0812">Transmembrane</keyword>
<reference evidence="2 3" key="1">
    <citation type="submission" date="2019-03" db="EMBL/GenBank/DDBJ databases">
        <title>Bacillus niacini sp. nov. a Nicotinate-Metabolizing Mesophile Isolated from Soil.</title>
        <authorList>
            <person name="Zhang G."/>
        </authorList>
    </citation>
    <scope>NUCLEOTIDE SEQUENCE [LARGE SCALE GENOMIC DNA]</scope>
    <source>
        <strain evidence="2 3">WN066</strain>
    </source>
</reference>
<evidence type="ECO:0008006" key="4">
    <source>
        <dbReference type="Google" id="ProtNLM"/>
    </source>
</evidence>
<keyword evidence="1" id="KW-1133">Transmembrane helix</keyword>
<gene>
    <name evidence="2" type="ORF">E2K98_24915</name>
</gene>
<dbReference type="RefSeq" id="WP_133339010.1">
    <property type="nucleotide sequence ID" value="NZ_JBCMTK010000043.1"/>
</dbReference>
<dbReference type="Pfam" id="PF12648">
    <property type="entry name" value="TcpE"/>
    <property type="match status" value="1"/>
</dbReference>
<protein>
    <recommendedName>
        <fullName evidence="4">Conjugal transfer protein</fullName>
    </recommendedName>
</protein>
<dbReference type="InterPro" id="IPR025608">
    <property type="entry name" value="TcpE"/>
</dbReference>
<sequence length="129" mass="15299">MRPPAYNFRKFFKHPLKIWNIGKGDKAIVFSKGIEIRQIIVAVLIFGFLLLFRGSINHVLPTTLQLAFYVVLPWMIAGAICRSKLDGKRLDRFFIGYFRYLYNKRFSYSSHKPVYQPQMKKPQSYEKFQ</sequence>
<name>A0A4R5VK81_9BACI</name>
<dbReference type="EMBL" id="SMYO01000017">
    <property type="protein sequence ID" value="TDK58160.1"/>
    <property type="molecule type" value="Genomic_DNA"/>
</dbReference>
<organism evidence="2 3">
    <name type="scientific">Bacillus salipaludis</name>
    <dbReference type="NCBI Taxonomy" id="2547811"/>
    <lineage>
        <taxon>Bacteria</taxon>
        <taxon>Bacillati</taxon>
        <taxon>Bacillota</taxon>
        <taxon>Bacilli</taxon>
        <taxon>Bacillales</taxon>
        <taxon>Bacillaceae</taxon>
        <taxon>Bacillus</taxon>
    </lineage>
</organism>
<proteinExistence type="predicted"/>
<feature type="transmembrane region" description="Helical" evidence="1">
    <location>
        <begin position="39"/>
        <end position="60"/>
    </location>
</feature>
<evidence type="ECO:0000313" key="2">
    <source>
        <dbReference type="EMBL" id="TDK58160.1"/>
    </source>
</evidence>
<evidence type="ECO:0000256" key="1">
    <source>
        <dbReference type="SAM" id="Phobius"/>
    </source>
</evidence>
<comment type="caution">
    <text evidence="2">The sequence shown here is derived from an EMBL/GenBank/DDBJ whole genome shotgun (WGS) entry which is preliminary data.</text>
</comment>
<dbReference type="Proteomes" id="UP000295132">
    <property type="component" value="Unassembled WGS sequence"/>
</dbReference>
<keyword evidence="1" id="KW-0472">Membrane</keyword>
<feature type="transmembrane region" description="Helical" evidence="1">
    <location>
        <begin position="66"/>
        <end position="85"/>
    </location>
</feature>
<accession>A0A4R5VK81</accession>
<evidence type="ECO:0000313" key="3">
    <source>
        <dbReference type="Proteomes" id="UP000295132"/>
    </source>
</evidence>